<reference evidence="2 3" key="1">
    <citation type="journal article" date="2015" name="Nature">
        <title>rRNA introns, odd ribosomes, and small enigmatic genomes across a large radiation of phyla.</title>
        <authorList>
            <person name="Brown C.T."/>
            <person name="Hug L.A."/>
            <person name="Thomas B.C."/>
            <person name="Sharon I."/>
            <person name="Castelle C.J."/>
            <person name="Singh A."/>
            <person name="Wilkins M.J."/>
            <person name="Williams K.H."/>
            <person name="Banfield J.F."/>
        </authorList>
    </citation>
    <scope>NUCLEOTIDE SEQUENCE [LARGE SCALE GENOMIC DNA]</scope>
</reference>
<dbReference type="AlphaFoldDB" id="A0A0G0QZ57"/>
<comment type="caution">
    <text evidence="2">The sequence shown here is derived from an EMBL/GenBank/DDBJ whole genome shotgun (WGS) entry which is preliminary data.</text>
</comment>
<name>A0A0G0QZ57_9BACT</name>
<accession>A0A0G0QZ57</accession>
<feature type="transmembrane region" description="Helical" evidence="1">
    <location>
        <begin position="90"/>
        <end position="108"/>
    </location>
</feature>
<gene>
    <name evidence="2" type="ORF">UT77_C0001G0152</name>
</gene>
<organism evidence="2 3">
    <name type="scientific">Candidatus Daviesbacteria bacterium GW2011_GWC2_40_12</name>
    <dbReference type="NCBI Taxonomy" id="1618431"/>
    <lineage>
        <taxon>Bacteria</taxon>
        <taxon>Candidatus Daviesiibacteriota</taxon>
    </lineage>
</organism>
<proteinExistence type="predicted"/>
<evidence type="ECO:0000256" key="1">
    <source>
        <dbReference type="SAM" id="Phobius"/>
    </source>
</evidence>
<feature type="transmembrane region" description="Helical" evidence="1">
    <location>
        <begin position="164"/>
        <end position="183"/>
    </location>
</feature>
<sequence>MKKFYNIKRDIKEYITYSANLSDYIFTSPINSFVHNSSLMQKWNRLDKNSGTHSSFPGFLIFILAIFALFKISKSKSLTTISLELTREKAFFLILIIAGFLFSLGPRLKFNGNYAHIPLPYSAVLEFIPVAEATRVLSRWSFLFFLGFTYFSLISLNKLGQKPYGRLLLFSVSILFILEYLPLNIKTVKDSYINNDYELLRNTCSQKKKVLLELPLTHLDAYPNVIEGLRYITVTELSSTYHGCYLVNGYSGYDLPENLSLANTINKYIENQQIAEFTDELRQRKIDIVKFNQYYFIKELKPQIVGFVTLFANEKDVEKINGNLFYIKRD</sequence>
<keyword evidence="1" id="KW-0812">Transmembrane</keyword>
<dbReference type="Proteomes" id="UP000034881">
    <property type="component" value="Unassembled WGS sequence"/>
</dbReference>
<protein>
    <submittedName>
        <fullName evidence="2">Uncharacterized protein</fullName>
    </submittedName>
</protein>
<keyword evidence="1" id="KW-1133">Transmembrane helix</keyword>
<dbReference type="EMBL" id="LBYB01000001">
    <property type="protein sequence ID" value="KKR42701.1"/>
    <property type="molecule type" value="Genomic_DNA"/>
</dbReference>
<evidence type="ECO:0000313" key="2">
    <source>
        <dbReference type="EMBL" id="KKR42701.1"/>
    </source>
</evidence>
<keyword evidence="1" id="KW-0472">Membrane</keyword>
<feature type="transmembrane region" description="Helical" evidence="1">
    <location>
        <begin position="52"/>
        <end position="70"/>
    </location>
</feature>
<evidence type="ECO:0000313" key="3">
    <source>
        <dbReference type="Proteomes" id="UP000034881"/>
    </source>
</evidence>
<feature type="transmembrane region" description="Helical" evidence="1">
    <location>
        <begin position="140"/>
        <end position="157"/>
    </location>
</feature>